<evidence type="ECO:0008006" key="3">
    <source>
        <dbReference type="Google" id="ProtNLM"/>
    </source>
</evidence>
<proteinExistence type="predicted"/>
<organism evidence="1 2">
    <name type="scientific">Syntrophomonas wolfei</name>
    <dbReference type="NCBI Taxonomy" id="863"/>
    <lineage>
        <taxon>Bacteria</taxon>
        <taxon>Bacillati</taxon>
        <taxon>Bacillota</taxon>
        <taxon>Clostridia</taxon>
        <taxon>Eubacteriales</taxon>
        <taxon>Syntrophomonadaceae</taxon>
        <taxon>Syntrophomonas</taxon>
    </lineage>
</organism>
<protein>
    <recommendedName>
        <fullName evidence="3">ATPase</fullName>
    </recommendedName>
</protein>
<comment type="caution">
    <text evidence="1">The sequence shown here is derived from an EMBL/GenBank/DDBJ whole genome shotgun (WGS) entry which is preliminary data.</text>
</comment>
<dbReference type="AlphaFoldDB" id="A0A354YWL8"/>
<dbReference type="SUPFAM" id="SSF52540">
    <property type="entry name" value="P-loop containing nucleoside triphosphate hydrolases"/>
    <property type="match status" value="2"/>
</dbReference>
<gene>
    <name evidence="1" type="ORF">DDZ44_07405</name>
</gene>
<evidence type="ECO:0000313" key="2">
    <source>
        <dbReference type="Proteomes" id="UP000263273"/>
    </source>
</evidence>
<accession>A0A354YWL8</accession>
<dbReference type="EMBL" id="DNZF01000164">
    <property type="protein sequence ID" value="HBK53745.1"/>
    <property type="molecule type" value="Genomic_DNA"/>
</dbReference>
<name>A0A354YWL8_9FIRM</name>
<dbReference type="Proteomes" id="UP000263273">
    <property type="component" value="Unassembled WGS sequence"/>
</dbReference>
<dbReference type="InterPro" id="IPR027417">
    <property type="entry name" value="P-loop_NTPase"/>
</dbReference>
<evidence type="ECO:0000313" key="1">
    <source>
        <dbReference type="EMBL" id="HBK53745.1"/>
    </source>
</evidence>
<dbReference type="STRING" id="378794.GCA_001570625_00134"/>
<sequence length="374" mass="42087">MLGKQGKVRYVFTSSNTAGGYCSFMPELLAGLQKIFILKGPAGTGKSSFLRLLGQSMAEQGYEVEVWLSALNPLNPEGIYLPQVEAAVVNGSLPITIDPGYPAGRAEIINLEDYRDRNAAAEKSREILELVQRVEKHHSKAYNILKSVIQTREELRQLTARQLDNSKFNQIFQELEARLAEEEVRERHYFANAVTADGIISYMEELSTPCRKRYIFKGPEGCGKSTMIAELARKAAEKGQFLEYYHSGLEPERLLMVIITSSQTALIDIGEMEIKLKPCDLLVDLGKCLNDYDCRLLGMKNSQVYRNHEAMLLQVQDELENAGLAVKKIKKINASYMDYDSVDKKRMEIEQELGSEPPSVFYSGIERGLYYAGV</sequence>
<reference evidence="1 2" key="1">
    <citation type="journal article" date="2018" name="Nat. Biotechnol.">
        <title>A standardized bacterial taxonomy based on genome phylogeny substantially revises the tree of life.</title>
        <authorList>
            <person name="Parks D.H."/>
            <person name="Chuvochina M."/>
            <person name="Waite D.W."/>
            <person name="Rinke C."/>
            <person name="Skarshewski A."/>
            <person name="Chaumeil P.A."/>
            <person name="Hugenholtz P."/>
        </authorList>
    </citation>
    <scope>NUCLEOTIDE SEQUENCE [LARGE SCALE GENOMIC DNA]</scope>
    <source>
        <strain evidence="1">UBA10948</strain>
    </source>
</reference>